<dbReference type="SUPFAM" id="SSF55874">
    <property type="entry name" value="ATPase domain of HSP90 chaperone/DNA topoisomerase II/histidine kinase"/>
    <property type="match status" value="1"/>
</dbReference>
<accession>X0SXG4</accession>
<feature type="domain" description="Response regulatory" evidence="3">
    <location>
        <begin position="104"/>
        <end position="220"/>
    </location>
</feature>
<feature type="domain" description="Histidine kinase" evidence="2">
    <location>
        <begin position="1"/>
        <end position="83"/>
    </location>
</feature>
<dbReference type="Gene3D" id="3.30.565.10">
    <property type="entry name" value="Histidine kinase-like ATPase, C-terminal domain"/>
    <property type="match status" value="1"/>
</dbReference>
<protein>
    <recommendedName>
        <fullName evidence="5">Response regulatory domain-containing protein</fullName>
    </recommendedName>
</protein>
<dbReference type="InterPro" id="IPR011006">
    <property type="entry name" value="CheY-like_superfamily"/>
</dbReference>
<evidence type="ECO:0000259" key="3">
    <source>
        <dbReference type="PROSITE" id="PS50110"/>
    </source>
</evidence>
<dbReference type="PROSITE" id="PS50110">
    <property type="entry name" value="RESPONSE_REGULATORY"/>
    <property type="match status" value="1"/>
</dbReference>
<dbReference type="SUPFAM" id="SSF52172">
    <property type="entry name" value="CheY-like"/>
    <property type="match status" value="1"/>
</dbReference>
<dbReference type="Gene3D" id="3.40.50.2300">
    <property type="match status" value="1"/>
</dbReference>
<dbReference type="InterPro" id="IPR005467">
    <property type="entry name" value="His_kinase_dom"/>
</dbReference>
<evidence type="ECO:0008006" key="5">
    <source>
        <dbReference type="Google" id="ProtNLM"/>
    </source>
</evidence>
<feature type="non-terminal residue" evidence="4">
    <location>
        <position position="1"/>
    </location>
</feature>
<comment type="caution">
    <text evidence="4">The sequence shown here is derived from an EMBL/GenBank/DDBJ whole genome shotgun (WGS) entry which is preliminary data.</text>
</comment>
<name>X0SXG4_9ZZZZ</name>
<dbReference type="SMART" id="SM00387">
    <property type="entry name" value="HATPase_c"/>
    <property type="match status" value="1"/>
</dbReference>
<dbReference type="EMBL" id="BARS01018777">
    <property type="protein sequence ID" value="GAF85898.1"/>
    <property type="molecule type" value="Genomic_DNA"/>
</dbReference>
<gene>
    <name evidence="4" type="ORF">S01H1_30505</name>
</gene>
<dbReference type="InterPro" id="IPR001789">
    <property type="entry name" value="Sig_transdc_resp-reg_receiver"/>
</dbReference>
<evidence type="ECO:0000256" key="1">
    <source>
        <dbReference type="ARBA" id="ARBA00022553"/>
    </source>
</evidence>
<proteinExistence type="predicted"/>
<dbReference type="GO" id="GO:0000155">
    <property type="term" value="F:phosphorelay sensor kinase activity"/>
    <property type="evidence" value="ECO:0007669"/>
    <property type="project" value="TreeGrafter"/>
</dbReference>
<dbReference type="Pfam" id="PF02518">
    <property type="entry name" value="HATPase_c"/>
    <property type="match status" value="1"/>
</dbReference>
<dbReference type="Pfam" id="PF00072">
    <property type="entry name" value="Response_reg"/>
    <property type="match status" value="1"/>
</dbReference>
<dbReference type="PROSITE" id="PS50109">
    <property type="entry name" value="HIS_KIN"/>
    <property type="match status" value="1"/>
</dbReference>
<dbReference type="InterPro" id="IPR036890">
    <property type="entry name" value="HATPase_C_sf"/>
</dbReference>
<dbReference type="InterPro" id="IPR003594">
    <property type="entry name" value="HATPase_dom"/>
</dbReference>
<dbReference type="PANTHER" id="PTHR43547:SF2">
    <property type="entry name" value="HYBRID SIGNAL TRANSDUCTION HISTIDINE KINASE C"/>
    <property type="match status" value="1"/>
</dbReference>
<sequence>SQNLDATAGPHVLLRVSDTGTGMDEQTARQIFEPFFTTKPSGKGTGIGLAMVYAFTVQSGGHIVVDSRPGEGTSLEMYLPRTADQAELDEPSPAAGLAGKGEGTILVVEDEQPVRNLLCRVLAAGGYGIIDAGDGFEALRKSETHDGKIDLLITDIIMPGMNGRLLAGHLARTRPDMAVLYISGYTGGVADREELATEGAVLLAKPFGPDDLLDAVNQQLDRTDA</sequence>
<dbReference type="AlphaFoldDB" id="X0SXG4"/>
<dbReference type="PANTHER" id="PTHR43547">
    <property type="entry name" value="TWO-COMPONENT HISTIDINE KINASE"/>
    <property type="match status" value="1"/>
</dbReference>
<dbReference type="InterPro" id="IPR004358">
    <property type="entry name" value="Sig_transdc_His_kin-like_C"/>
</dbReference>
<dbReference type="SMART" id="SM00448">
    <property type="entry name" value="REC"/>
    <property type="match status" value="1"/>
</dbReference>
<reference evidence="4" key="1">
    <citation type="journal article" date="2014" name="Front. Microbiol.">
        <title>High frequency of phylogenetically diverse reductive dehalogenase-homologous genes in deep subseafloor sedimentary metagenomes.</title>
        <authorList>
            <person name="Kawai M."/>
            <person name="Futagami T."/>
            <person name="Toyoda A."/>
            <person name="Takaki Y."/>
            <person name="Nishi S."/>
            <person name="Hori S."/>
            <person name="Arai W."/>
            <person name="Tsubouchi T."/>
            <person name="Morono Y."/>
            <person name="Uchiyama I."/>
            <person name="Ito T."/>
            <person name="Fujiyama A."/>
            <person name="Inagaki F."/>
            <person name="Takami H."/>
        </authorList>
    </citation>
    <scope>NUCLEOTIDE SEQUENCE</scope>
    <source>
        <strain evidence="4">Expedition CK06-06</strain>
    </source>
</reference>
<evidence type="ECO:0000313" key="4">
    <source>
        <dbReference type="EMBL" id="GAF85898.1"/>
    </source>
</evidence>
<keyword evidence="1" id="KW-0597">Phosphoprotein</keyword>
<evidence type="ECO:0000259" key="2">
    <source>
        <dbReference type="PROSITE" id="PS50109"/>
    </source>
</evidence>
<dbReference type="PRINTS" id="PR00344">
    <property type="entry name" value="BCTRLSENSOR"/>
</dbReference>
<organism evidence="4">
    <name type="scientific">marine sediment metagenome</name>
    <dbReference type="NCBI Taxonomy" id="412755"/>
    <lineage>
        <taxon>unclassified sequences</taxon>
        <taxon>metagenomes</taxon>
        <taxon>ecological metagenomes</taxon>
    </lineage>
</organism>